<organism evidence="1">
    <name type="scientific">Podoviridae sp. ctyDR6</name>
    <dbReference type="NCBI Taxonomy" id="2825288"/>
    <lineage>
        <taxon>Viruses</taxon>
        <taxon>Duplodnaviria</taxon>
        <taxon>Heunggongvirae</taxon>
        <taxon>Uroviricota</taxon>
        <taxon>Caudoviricetes</taxon>
    </lineage>
</organism>
<reference evidence="1" key="1">
    <citation type="journal article" date="2021" name="Proc. Natl. Acad. Sci. U.S.A.">
        <title>A Catalog of Tens of Thousands of Viruses from Human Metagenomes Reveals Hidden Associations with Chronic Diseases.</title>
        <authorList>
            <person name="Tisza M.J."/>
            <person name="Buck C.B."/>
        </authorList>
    </citation>
    <scope>NUCLEOTIDE SEQUENCE</scope>
    <source>
        <strain evidence="1">CtyDR6</strain>
    </source>
</reference>
<proteinExistence type="predicted"/>
<accession>A0A8S5QKW8</accession>
<dbReference type="EMBL" id="BK015675">
    <property type="protein sequence ID" value="DAE19449.1"/>
    <property type="molecule type" value="Genomic_DNA"/>
</dbReference>
<protein>
    <submittedName>
        <fullName evidence="1">Uncharacterized protein</fullName>
    </submittedName>
</protein>
<sequence>MAEQSSTLCWSCKNACGKCPWSECDKETRKLKWQPVEGWRAIKTKVLMNSCGGARRHYETSYRVLACPQYEVG</sequence>
<evidence type="ECO:0000313" key="1">
    <source>
        <dbReference type="EMBL" id="DAE19449.1"/>
    </source>
</evidence>
<name>A0A8S5QKW8_9CAUD</name>